<organism evidence="1 2">
    <name type="scientific">Pseudoalteromonas arctica</name>
    <dbReference type="NCBI Taxonomy" id="394751"/>
    <lineage>
        <taxon>Bacteria</taxon>
        <taxon>Pseudomonadati</taxon>
        <taxon>Pseudomonadota</taxon>
        <taxon>Gammaproteobacteria</taxon>
        <taxon>Alteromonadales</taxon>
        <taxon>Pseudoalteromonadaceae</taxon>
        <taxon>Pseudoalteromonas</taxon>
    </lineage>
</organism>
<sequence>MAKTIKASNTIDKSANFDCENVKAALDGRLSVDDLSAAEQSVFMDNFDEAINSNLEQGFSKHFEKLSGNEKFYGLDDKDKIICDNKK</sequence>
<keyword evidence="2" id="KW-1185">Reference proteome</keyword>
<accession>A0A7Y0DUA7</accession>
<evidence type="ECO:0000313" key="1">
    <source>
        <dbReference type="EMBL" id="NMM41757.1"/>
    </source>
</evidence>
<protein>
    <submittedName>
        <fullName evidence="1">Uncharacterized protein</fullName>
    </submittedName>
</protein>
<evidence type="ECO:0000313" key="2">
    <source>
        <dbReference type="Proteomes" id="UP000570493"/>
    </source>
</evidence>
<dbReference type="RefSeq" id="WP_169020723.1">
    <property type="nucleotide sequence ID" value="NZ_JABBMT010000022.1"/>
</dbReference>
<proteinExistence type="predicted"/>
<name>A0A7Y0DUA7_9GAMM</name>
<dbReference type="EMBL" id="JABBMT010000022">
    <property type="protein sequence ID" value="NMM41757.1"/>
    <property type="molecule type" value="Genomic_DNA"/>
</dbReference>
<gene>
    <name evidence="1" type="ORF">HHO47_13265</name>
</gene>
<comment type="caution">
    <text evidence="1">The sequence shown here is derived from an EMBL/GenBank/DDBJ whole genome shotgun (WGS) entry which is preliminary data.</text>
</comment>
<dbReference type="AlphaFoldDB" id="A0A7Y0DUA7"/>
<dbReference type="Proteomes" id="UP000570493">
    <property type="component" value="Unassembled WGS sequence"/>
</dbReference>
<reference evidence="1" key="1">
    <citation type="submission" date="2020-04" db="EMBL/GenBank/DDBJ databases">
        <title>Genome Sequencing for Pseudoaltermonas arctica.</title>
        <authorList>
            <person name="Elkins N.S."/>
        </authorList>
    </citation>
    <scope>NUCLEOTIDE SEQUENCE [LARGE SCALE GENOMIC DNA]</scope>
    <source>
        <strain evidence="1">NEC-BIFX-2020_0012</strain>
    </source>
</reference>